<feature type="domain" description="T6SS immunity protein Tdi1 C-terminal" evidence="2">
    <location>
        <begin position="130"/>
        <end position="202"/>
    </location>
</feature>
<dbReference type="Pfam" id="PF08887">
    <property type="entry name" value="GAD-like"/>
    <property type="match status" value="1"/>
</dbReference>
<dbReference type="Proteomes" id="UP000587880">
    <property type="component" value="Unassembled WGS sequence"/>
</dbReference>
<evidence type="ECO:0000259" key="2">
    <source>
        <dbReference type="Pfam" id="PF08906"/>
    </source>
</evidence>
<dbReference type="InterPro" id="IPR015002">
    <property type="entry name" value="T6SS_Tdi1_C"/>
</dbReference>
<evidence type="ECO:0000259" key="1">
    <source>
        <dbReference type="Pfam" id="PF08887"/>
    </source>
</evidence>
<dbReference type="InterPro" id="IPR037883">
    <property type="entry name" value="Knr4/Smi1-like_sf"/>
</dbReference>
<dbReference type="Pfam" id="PF08906">
    <property type="entry name" value="T6SS_Tdi1_C"/>
    <property type="match status" value="1"/>
</dbReference>
<evidence type="ECO:0000313" key="4">
    <source>
        <dbReference type="Proteomes" id="UP000587880"/>
    </source>
</evidence>
<name>A0A7X9XR12_CLOBE</name>
<comment type="caution">
    <text evidence="3">The sequence shown here is derived from an EMBL/GenBank/DDBJ whole genome shotgun (WGS) entry which is preliminary data.</text>
</comment>
<feature type="domain" description="GAD-related" evidence="1">
    <location>
        <begin position="33"/>
        <end position="105"/>
    </location>
</feature>
<gene>
    <name evidence="3" type="ORF">HF849_20910</name>
</gene>
<proteinExistence type="predicted"/>
<sequence>MGLFDKFKKKNYVSNNIFLEFTRICKPSDELVKPTEEELNQFKDILPLELLNFWKEYGFGNYGNGIIKVINPLDYMGSLYEWFGKEDFSKIPILVTGFGDIFYYRKLSEEDEDICLLDIHYRKIRVCSYSLKDFFQSYIVDKGNHDKVLKKELFEQARGVKGNLEAKDIYFFVPSLILGGKESADSIDKGNANVHQSLLFKLGN</sequence>
<reference evidence="3 4" key="1">
    <citation type="submission" date="2020-04" db="EMBL/GenBank/DDBJ databases">
        <authorList>
            <person name="Hitch T.C.A."/>
            <person name="Wylensek D."/>
            <person name="Clavel T."/>
        </authorList>
    </citation>
    <scope>NUCLEOTIDE SEQUENCE [LARGE SCALE GENOMIC DNA]</scope>
    <source>
        <strain evidence="3 4">WB01_NA02</strain>
    </source>
</reference>
<dbReference type="InterPro" id="IPR014983">
    <property type="entry name" value="GAD-rel"/>
</dbReference>
<dbReference type="EMBL" id="JABAGD010000051">
    <property type="protein sequence ID" value="NMF07157.1"/>
    <property type="molecule type" value="Genomic_DNA"/>
</dbReference>
<dbReference type="AlphaFoldDB" id="A0A7X9XR12"/>
<protein>
    <submittedName>
        <fullName evidence="3">DUF1851 domain-containing protein</fullName>
    </submittedName>
</protein>
<accession>A0A7X9XR12</accession>
<organism evidence="3 4">
    <name type="scientific">Clostridium beijerinckii</name>
    <name type="common">Clostridium MP</name>
    <dbReference type="NCBI Taxonomy" id="1520"/>
    <lineage>
        <taxon>Bacteria</taxon>
        <taxon>Bacillati</taxon>
        <taxon>Bacillota</taxon>
        <taxon>Clostridia</taxon>
        <taxon>Eubacteriales</taxon>
        <taxon>Clostridiaceae</taxon>
        <taxon>Clostridium</taxon>
    </lineage>
</organism>
<evidence type="ECO:0000313" key="3">
    <source>
        <dbReference type="EMBL" id="NMF07157.1"/>
    </source>
</evidence>
<dbReference type="RefSeq" id="WP_168983021.1">
    <property type="nucleotide sequence ID" value="NZ_JABAGD010000051.1"/>
</dbReference>
<dbReference type="SUPFAM" id="SSF160631">
    <property type="entry name" value="SMI1/KNR4-like"/>
    <property type="match status" value="1"/>
</dbReference>